<comment type="caution">
    <text evidence="1">The sequence shown here is derived from an EMBL/GenBank/DDBJ whole genome shotgun (WGS) entry which is preliminary data.</text>
</comment>
<sequence>MSTVRCPSPTCHDTMQEFRGLRDGEITAAGDVLLPLLDGRRFAPSAYHRCTAGGCRRVQSKNNWRLGGFLPPGFAIPTGC</sequence>
<organism evidence="1 2">
    <name type="scientific">Streptomyces tropicalis</name>
    <dbReference type="NCBI Taxonomy" id="3034234"/>
    <lineage>
        <taxon>Bacteria</taxon>
        <taxon>Bacillati</taxon>
        <taxon>Actinomycetota</taxon>
        <taxon>Actinomycetes</taxon>
        <taxon>Kitasatosporales</taxon>
        <taxon>Streptomycetaceae</taxon>
        <taxon>Streptomyces</taxon>
    </lineage>
</organism>
<accession>A0ABT5ZZI7</accession>
<evidence type="ECO:0000313" key="2">
    <source>
        <dbReference type="Proteomes" id="UP001221150"/>
    </source>
</evidence>
<keyword evidence="2" id="KW-1185">Reference proteome</keyword>
<protein>
    <submittedName>
        <fullName evidence="1">Uncharacterized protein</fullName>
    </submittedName>
</protein>
<dbReference type="Proteomes" id="UP001221150">
    <property type="component" value="Unassembled WGS sequence"/>
</dbReference>
<reference evidence="1 2" key="1">
    <citation type="submission" date="2023-03" db="EMBL/GenBank/DDBJ databases">
        <title>Draft genome sequence of Streptomyces sp. K1PA1 isolated from peat swamp forest in Thailand.</title>
        <authorList>
            <person name="Klaysubun C."/>
            <person name="Duangmal K."/>
        </authorList>
    </citation>
    <scope>NUCLEOTIDE SEQUENCE [LARGE SCALE GENOMIC DNA]</scope>
    <source>
        <strain evidence="1 2">K1PA1</strain>
    </source>
</reference>
<proteinExistence type="predicted"/>
<gene>
    <name evidence="1" type="ORF">P3H78_02680</name>
</gene>
<evidence type="ECO:0000313" key="1">
    <source>
        <dbReference type="EMBL" id="MDF3297546.1"/>
    </source>
</evidence>
<dbReference type="RefSeq" id="WP_276107071.1">
    <property type="nucleotide sequence ID" value="NZ_JARJBB010000001.1"/>
</dbReference>
<dbReference type="EMBL" id="JARJBB010000001">
    <property type="protein sequence ID" value="MDF3297546.1"/>
    <property type="molecule type" value="Genomic_DNA"/>
</dbReference>
<name>A0ABT5ZZI7_9ACTN</name>